<dbReference type="EMBL" id="JAMTCK010000004">
    <property type="protein sequence ID" value="MCP2165229.1"/>
    <property type="molecule type" value="Genomic_DNA"/>
</dbReference>
<evidence type="ECO:0000313" key="2">
    <source>
        <dbReference type="Proteomes" id="UP001206128"/>
    </source>
</evidence>
<name>A0AAE3KG87_9PSEU</name>
<protein>
    <submittedName>
        <fullName evidence="1">Uncharacterized protein</fullName>
    </submittedName>
</protein>
<comment type="caution">
    <text evidence="1">The sequence shown here is derived from an EMBL/GenBank/DDBJ whole genome shotgun (WGS) entry which is preliminary data.</text>
</comment>
<reference evidence="1" key="1">
    <citation type="submission" date="2022-06" db="EMBL/GenBank/DDBJ databases">
        <title>Genomic Encyclopedia of Archaeal and Bacterial Type Strains, Phase II (KMG-II): from individual species to whole genera.</title>
        <authorList>
            <person name="Goeker M."/>
        </authorList>
    </citation>
    <scope>NUCLEOTIDE SEQUENCE</scope>
    <source>
        <strain evidence="1">DSM 43935</strain>
    </source>
</reference>
<organism evidence="1 2">
    <name type="scientific">Goodfellowiella coeruleoviolacea</name>
    <dbReference type="NCBI Taxonomy" id="334858"/>
    <lineage>
        <taxon>Bacteria</taxon>
        <taxon>Bacillati</taxon>
        <taxon>Actinomycetota</taxon>
        <taxon>Actinomycetes</taxon>
        <taxon>Pseudonocardiales</taxon>
        <taxon>Pseudonocardiaceae</taxon>
        <taxon>Goodfellowiella</taxon>
    </lineage>
</organism>
<proteinExistence type="predicted"/>
<gene>
    <name evidence="1" type="ORF">LX83_002078</name>
</gene>
<accession>A0AAE3KG87</accession>
<dbReference type="Proteomes" id="UP001206128">
    <property type="component" value="Unassembled WGS sequence"/>
</dbReference>
<dbReference type="AlphaFoldDB" id="A0AAE3KG87"/>
<evidence type="ECO:0000313" key="1">
    <source>
        <dbReference type="EMBL" id="MCP2165229.1"/>
    </source>
</evidence>
<sequence>MIPLVVLVAAASAGAGLLTREIYQRPLVDTPPLAEVSSTTPRAALPGDRTVKLTADAAEHPEHEAVRGLLQSHFDAINDRRYDAWAATVTALRAQGMPRSQWESDYASTQDGSIVVQRIESASTTSLRVLLNFVSTQDTAKAPDDLRSDCIRWRVVYLLVWDGNKLKLSNGPENRSPQYESC</sequence>
<keyword evidence="2" id="KW-1185">Reference proteome</keyword>